<keyword evidence="4 6" id="KW-1133">Transmembrane helix</keyword>
<dbReference type="PANTHER" id="PTHR30250">
    <property type="entry name" value="PST FAMILY PREDICTED COLANIC ACID TRANSPORTER"/>
    <property type="match status" value="1"/>
</dbReference>
<keyword evidence="5 6" id="KW-0472">Membrane</keyword>
<feature type="transmembrane region" description="Helical" evidence="6">
    <location>
        <begin position="249"/>
        <end position="266"/>
    </location>
</feature>
<feature type="transmembrane region" description="Helical" evidence="6">
    <location>
        <begin position="386"/>
        <end position="406"/>
    </location>
</feature>
<keyword evidence="2" id="KW-1003">Cell membrane</keyword>
<evidence type="ECO:0000256" key="2">
    <source>
        <dbReference type="ARBA" id="ARBA00022475"/>
    </source>
</evidence>
<dbReference type="PANTHER" id="PTHR30250:SF28">
    <property type="entry name" value="POLYSACCHARIDE BIOSYNTHESIS PROTEIN"/>
    <property type="match status" value="1"/>
</dbReference>
<dbReference type="Pfam" id="PF13440">
    <property type="entry name" value="Polysacc_synt_3"/>
    <property type="match status" value="1"/>
</dbReference>
<feature type="transmembrane region" description="Helical" evidence="6">
    <location>
        <begin position="34"/>
        <end position="53"/>
    </location>
</feature>
<feature type="transmembrane region" description="Helical" evidence="6">
    <location>
        <begin position="97"/>
        <end position="117"/>
    </location>
</feature>
<organism evidence="7">
    <name type="scientific">marine sediment metagenome</name>
    <dbReference type="NCBI Taxonomy" id="412755"/>
    <lineage>
        <taxon>unclassified sequences</taxon>
        <taxon>metagenomes</taxon>
        <taxon>ecological metagenomes</taxon>
    </lineage>
</organism>
<proteinExistence type="predicted"/>
<evidence type="ECO:0000256" key="1">
    <source>
        <dbReference type="ARBA" id="ARBA00004651"/>
    </source>
</evidence>
<dbReference type="EMBL" id="LAZR01000031">
    <property type="protein sequence ID" value="KKO02279.1"/>
    <property type="molecule type" value="Genomic_DNA"/>
</dbReference>
<feature type="transmembrane region" description="Helical" evidence="6">
    <location>
        <begin position="65"/>
        <end position="85"/>
    </location>
</feature>
<evidence type="ECO:0000256" key="5">
    <source>
        <dbReference type="ARBA" id="ARBA00023136"/>
    </source>
</evidence>
<evidence type="ECO:0008006" key="8">
    <source>
        <dbReference type="Google" id="ProtNLM"/>
    </source>
</evidence>
<evidence type="ECO:0000256" key="6">
    <source>
        <dbReference type="SAM" id="Phobius"/>
    </source>
</evidence>
<gene>
    <name evidence="7" type="ORF">LCGC14_0106940</name>
</gene>
<evidence type="ECO:0000256" key="3">
    <source>
        <dbReference type="ARBA" id="ARBA00022692"/>
    </source>
</evidence>
<feature type="transmembrane region" description="Helical" evidence="6">
    <location>
        <begin position="137"/>
        <end position="159"/>
    </location>
</feature>
<keyword evidence="3 6" id="KW-0812">Transmembrane</keyword>
<feature type="transmembrane region" description="Helical" evidence="6">
    <location>
        <begin position="318"/>
        <end position="338"/>
    </location>
</feature>
<accession>A0A0F9YCV2</accession>
<dbReference type="AlphaFoldDB" id="A0A0F9YCV2"/>
<comment type="caution">
    <text evidence="7">The sequence shown here is derived from an EMBL/GenBank/DDBJ whole genome shotgun (WGS) entry which is preliminary data.</text>
</comment>
<dbReference type="GO" id="GO:0005886">
    <property type="term" value="C:plasma membrane"/>
    <property type="evidence" value="ECO:0007669"/>
    <property type="project" value="UniProtKB-SubCell"/>
</dbReference>
<comment type="subcellular location">
    <subcellularLocation>
        <location evidence="1">Cell membrane</location>
        <topology evidence="1">Multi-pass membrane protein</topology>
    </subcellularLocation>
</comment>
<feature type="transmembrane region" description="Helical" evidence="6">
    <location>
        <begin position="358"/>
        <end position="379"/>
    </location>
</feature>
<feature type="transmembrane region" description="Helical" evidence="6">
    <location>
        <begin position="412"/>
        <end position="433"/>
    </location>
</feature>
<evidence type="ECO:0000256" key="4">
    <source>
        <dbReference type="ARBA" id="ARBA00022989"/>
    </source>
</evidence>
<dbReference type="InterPro" id="IPR050833">
    <property type="entry name" value="Poly_Biosynth_Transport"/>
</dbReference>
<sequence length="439" mass="49211">MRNKGVSYLVEIFKKISRKAFSGSASNVFKGMKTLALGSGISKIIGILSIPILTRLYSPEDFGVLAIYTAIITMLAPIITLRYVLALPLPRHDGMAFNLLMLSTGLMLITCLIVNMFLWMFGGDILPIFSMEVLIPWWWLISLGLLGSVTYEMLTLWATRKRDYRAISKTNIGQSITGSLTKIILGLFGLNPFGLLVGQVVIQGGGSGSLLKIYSQDFKKNWRHLRWSRMRKMAWAHRGFPIYRVPSQFLMLLAGQAPLLFIAAMYDSNTTGQLGLALMALGFPLKLFGNTLAKAFYAEAANLGSKQPDKIRVMLISVVKRLAIFAVPPTLVLLVFGQEIFTLAFGEEWSLAGTFSEILAIYLFFQFMQTPVAHVFYIFEGQKQLLFLNIQRIGLVFVCFSFVYLMDLNSEMAILTYSIMLSVHYLLSSIYALKFIPKN</sequence>
<protein>
    <recommendedName>
        <fullName evidence="8">Polysaccharide biosynthesis protein C-terminal domain-containing protein</fullName>
    </recommendedName>
</protein>
<reference evidence="7" key="1">
    <citation type="journal article" date="2015" name="Nature">
        <title>Complex archaea that bridge the gap between prokaryotes and eukaryotes.</title>
        <authorList>
            <person name="Spang A."/>
            <person name="Saw J.H."/>
            <person name="Jorgensen S.L."/>
            <person name="Zaremba-Niedzwiedzka K."/>
            <person name="Martijn J."/>
            <person name="Lind A.E."/>
            <person name="van Eijk R."/>
            <person name="Schleper C."/>
            <person name="Guy L."/>
            <person name="Ettema T.J."/>
        </authorList>
    </citation>
    <scope>NUCLEOTIDE SEQUENCE</scope>
</reference>
<evidence type="ECO:0000313" key="7">
    <source>
        <dbReference type="EMBL" id="KKO02279.1"/>
    </source>
</evidence>
<name>A0A0F9YCV2_9ZZZZ</name>